<accession>M5UAW9</accession>
<evidence type="ECO:0000313" key="1">
    <source>
        <dbReference type="EMBL" id="EMI54991.1"/>
    </source>
</evidence>
<evidence type="ECO:0000313" key="2">
    <source>
        <dbReference type="Proteomes" id="UP000011885"/>
    </source>
</evidence>
<gene>
    <name evidence="1" type="ORF">RSSM_03555</name>
</gene>
<proteinExistence type="predicted"/>
<dbReference type="EMBL" id="ANOH01000236">
    <property type="protein sequence ID" value="EMI54991.1"/>
    <property type="molecule type" value="Genomic_DNA"/>
</dbReference>
<dbReference type="Proteomes" id="UP000011885">
    <property type="component" value="Unassembled WGS sequence"/>
</dbReference>
<dbReference type="AlphaFoldDB" id="M5UAW9"/>
<sequence length="693" mass="76349">MILIAILFGAVFSSQHTHAGLSGENVALIVNASSVDSLTIANHYVSLREIPAGNVILLDDVPSGLTISLDVFRDRILRPILKTLDQRGLAPQIQLIAYSAGFPTSVSIGSHTRKLTDEAQKKYQKPTASINSLTYFYRWVLSDSHLYLGWASNFYARGRFERHFINPFGGEPGESFQSASDAAKAEDFAKAAEKFESLSNEYPTLHPLSILAAENWLRAGNEAKAFEQIGEAVRHGWINRRQLTETDPLRQMFSPDEGELSPARKRLLDRLQDVPVAWQGPIAFSSSVGWTTNGHPASAKRGAMTYMLSCVLAVIHKNGSTLPQAIEVLERAAKADRSYPSATFGFSKTSDVRSTTRFGGTPDAIAWLLSRDQNVEIFSSSLPKDRRRYVGMMLGAATLPLSSRNWSFVRGALAENLTSLGGVFGSRSQTKLTEILHAGAAISSGAVAEPYSLQPKFPTAMIYPFYYEGVSAIEAFYLTLQSPYQMLIVGDPVCQPFARAPNDFVSIKANDVAETTANVEANAPDKGSTNTPAVTVRWQTLPDTPMSTPTKEMEIYIEGKLANRSRPLADARLNLPENLRGAIDFRIVLIGNHPTEPKISFREEVVFGDSDRLPRLERLRKDKHDELTLFVESPDAEKIDIVHLGRVVANVDSAAGRIELTPETVGRGTVRLRAIAHQNGQQIPGRTFEFEWE</sequence>
<reference evidence="1 2" key="1">
    <citation type="journal article" date="2013" name="Mar. Genomics">
        <title>Expression of sulfatases in Rhodopirellula baltica and the diversity of sulfatases in the genus Rhodopirellula.</title>
        <authorList>
            <person name="Wegner C.E."/>
            <person name="Richter-Heitmann T."/>
            <person name="Klindworth A."/>
            <person name="Klockow C."/>
            <person name="Richter M."/>
            <person name="Achstetter T."/>
            <person name="Glockner F.O."/>
            <person name="Harder J."/>
        </authorList>
    </citation>
    <scope>NUCLEOTIDE SEQUENCE [LARGE SCALE GENOMIC DNA]</scope>
    <source>
        <strain evidence="1 2">SM41</strain>
    </source>
</reference>
<dbReference type="PATRIC" id="fig|1263870.3.peg.3778"/>
<protein>
    <submittedName>
        <fullName evidence="1">Signal peptide protein</fullName>
    </submittedName>
</protein>
<name>M5UAW9_9BACT</name>
<organism evidence="1 2">
    <name type="scientific">Rhodopirellula sallentina SM41</name>
    <dbReference type="NCBI Taxonomy" id="1263870"/>
    <lineage>
        <taxon>Bacteria</taxon>
        <taxon>Pseudomonadati</taxon>
        <taxon>Planctomycetota</taxon>
        <taxon>Planctomycetia</taxon>
        <taxon>Pirellulales</taxon>
        <taxon>Pirellulaceae</taxon>
        <taxon>Rhodopirellula</taxon>
    </lineage>
</organism>
<keyword evidence="2" id="KW-1185">Reference proteome</keyword>
<comment type="caution">
    <text evidence="1">The sequence shown here is derived from an EMBL/GenBank/DDBJ whole genome shotgun (WGS) entry which is preliminary data.</text>
</comment>